<dbReference type="InterPro" id="IPR051804">
    <property type="entry name" value="Carb_Metab_Reg_Kinase/Isom"/>
</dbReference>
<dbReference type="GO" id="GO:0008270">
    <property type="term" value="F:zinc ion binding"/>
    <property type="evidence" value="ECO:0007669"/>
    <property type="project" value="InterPro"/>
</dbReference>
<dbReference type="RefSeq" id="WP_136414743.1">
    <property type="nucleotide sequence ID" value="NZ_CP039396.1"/>
</dbReference>
<dbReference type="Gene3D" id="2.60.120.10">
    <property type="entry name" value="Jelly Rolls"/>
    <property type="match status" value="2"/>
</dbReference>
<dbReference type="InterPro" id="IPR014628">
    <property type="entry name" value="Man6P_isomerase_Firm_short"/>
</dbReference>
<dbReference type="InterPro" id="IPR011051">
    <property type="entry name" value="RmlC_Cupin_sf"/>
</dbReference>
<reference evidence="7" key="1">
    <citation type="submission" date="2019-02" db="EMBL/GenBank/DDBJ databases">
        <title>Isolation and identification of novel species under the genus Muribaculum.</title>
        <authorList>
            <person name="Miyake S."/>
            <person name="Ding Y."/>
            <person name="Low A."/>
            <person name="Soh M."/>
            <person name="Seedorf H."/>
        </authorList>
    </citation>
    <scope>NUCLEOTIDE SEQUENCE [LARGE SCALE GENOMIC DNA]</scope>
    <source>
        <strain evidence="7">H5</strain>
    </source>
</reference>
<gene>
    <name evidence="6" type="ORF">E7747_06000</name>
</gene>
<keyword evidence="2 3" id="KW-0862">Zinc</keyword>
<evidence type="ECO:0000259" key="5">
    <source>
        <dbReference type="Pfam" id="PF20511"/>
    </source>
</evidence>
<organism evidence="6 7">
    <name type="scientific">Duncaniella dubosii</name>
    <dbReference type="NCBI Taxonomy" id="2518971"/>
    <lineage>
        <taxon>Bacteria</taxon>
        <taxon>Pseudomonadati</taxon>
        <taxon>Bacteroidota</taxon>
        <taxon>Bacteroidia</taxon>
        <taxon>Bacteroidales</taxon>
        <taxon>Muribaculaceae</taxon>
        <taxon>Duncaniella</taxon>
    </lineage>
</organism>
<evidence type="ECO:0000313" key="6">
    <source>
        <dbReference type="EMBL" id="QCD41877.1"/>
    </source>
</evidence>
<protein>
    <submittedName>
        <fullName evidence="6">Mannose-6-phosphate isomerase</fullName>
    </submittedName>
</protein>
<feature type="active site" evidence="4">
    <location>
        <position position="198"/>
    </location>
</feature>
<dbReference type="GO" id="GO:0004476">
    <property type="term" value="F:mannose-6-phosphate isomerase activity"/>
    <property type="evidence" value="ECO:0007669"/>
    <property type="project" value="InterPro"/>
</dbReference>
<dbReference type="Pfam" id="PF20511">
    <property type="entry name" value="PMI_typeI_cat"/>
    <property type="match status" value="1"/>
</dbReference>
<dbReference type="GO" id="GO:0005975">
    <property type="term" value="P:carbohydrate metabolic process"/>
    <property type="evidence" value="ECO:0007669"/>
    <property type="project" value="InterPro"/>
</dbReference>
<proteinExistence type="predicted"/>
<evidence type="ECO:0000256" key="1">
    <source>
        <dbReference type="ARBA" id="ARBA00022723"/>
    </source>
</evidence>
<dbReference type="InterPro" id="IPR046457">
    <property type="entry name" value="PMI_typeI_cat"/>
</dbReference>
<dbReference type="CDD" id="cd07010">
    <property type="entry name" value="cupin_PMI_type_I_N_bac"/>
    <property type="match status" value="1"/>
</dbReference>
<comment type="cofactor">
    <cofactor evidence="3">
        <name>Zn(2+)</name>
        <dbReference type="ChEBI" id="CHEBI:29105"/>
    </cofactor>
    <text evidence="3">Binds 1 zinc ion per subunit.</text>
</comment>
<dbReference type="PANTHER" id="PTHR42742">
    <property type="entry name" value="TRANSCRIPTIONAL REPRESSOR MPRA"/>
    <property type="match status" value="1"/>
</dbReference>
<evidence type="ECO:0000256" key="4">
    <source>
        <dbReference type="PIRSR" id="PIRSR036894-2"/>
    </source>
</evidence>
<dbReference type="PIRSF" id="PIRSF036894">
    <property type="entry name" value="PMI_Firm_short"/>
    <property type="match status" value="1"/>
</dbReference>
<dbReference type="Proteomes" id="UP000297149">
    <property type="component" value="Chromosome"/>
</dbReference>
<dbReference type="InterPro" id="IPR014710">
    <property type="entry name" value="RmlC-like_jellyroll"/>
</dbReference>
<accession>A0A4P7W224</accession>
<dbReference type="EMBL" id="CP039396">
    <property type="protein sequence ID" value="QCD41877.1"/>
    <property type="molecule type" value="Genomic_DNA"/>
</dbReference>
<feature type="domain" description="Phosphomannose isomerase type I catalytic" evidence="5">
    <location>
        <begin position="11"/>
        <end position="114"/>
    </location>
</feature>
<dbReference type="AlphaFoldDB" id="A0A4P7W224"/>
<sequence length="324" mass="36008">MFTQVLHFAPYLKSVIWGGERIAPFKGIATDQTCIGESWEISAVPGHVSVVDRGPLKGKKLTELINEYGAELVGEAIYRQFGVNFPLLIKLIDACDDLSVQVHPDDALAQKRHHCPGKTEMWHVIDTAPGAKIYVGLKEKTTPEDYERRVADNSIMDVIAAYDSAPGDTFFLPAGRIHAIGAGNLLAEIQETSDITYRIYDYDRRDKDGNPRQLHTAEARDAIDYTVYPDYRSNPEGSLLADCNYFIVDNIKSKDSEIIELPHTRESFTIVMCLDGEAEISSSTDNNDSDRQTLNIKRGETLLFPATLRSITVTGKANLLSIQA</sequence>
<dbReference type="KEGG" id="ddb:E7747_06000"/>
<name>A0A4P7W224_9BACT</name>
<evidence type="ECO:0000313" key="7">
    <source>
        <dbReference type="Proteomes" id="UP000297149"/>
    </source>
</evidence>
<feature type="binding site" evidence="3">
    <location>
        <position position="120"/>
    </location>
    <ligand>
        <name>Zn(2+)</name>
        <dbReference type="ChEBI" id="CHEBI:29105"/>
    </ligand>
</feature>
<keyword evidence="7" id="KW-1185">Reference proteome</keyword>
<evidence type="ECO:0000256" key="2">
    <source>
        <dbReference type="ARBA" id="ARBA00022833"/>
    </source>
</evidence>
<feature type="binding site" evidence="3">
    <location>
        <position position="178"/>
    </location>
    <ligand>
        <name>Zn(2+)</name>
        <dbReference type="ChEBI" id="CHEBI:29105"/>
    </ligand>
</feature>
<feature type="binding site" evidence="3">
    <location>
        <position position="103"/>
    </location>
    <ligand>
        <name>Zn(2+)</name>
        <dbReference type="ChEBI" id="CHEBI:29105"/>
    </ligand>
</feature>
<keyword evidence="6" id="KW-0413">Isomerase</keyword>
<dbReference type="SUPFAM" id="SSF51182">
    <property type="entry name" value="RmlC-like cupins"/>
    <property type="match status" value="1"/>
</dbReference>
<keyword evidence="1 3" id="KW-0479">Metal-binding</keyword>
<evidence type="ECO:0000256" key="3">
    <source>
        <dbReference type="PIRSR" id="PIRSR036894-1"/>
    </source>
</evidence>
<dbReference type="PANTHER" id="PTHR42742:SF3">
    <property type="entry name" value="FRUCTOKINASE"/>
    <property type="match status" value="1"/>
</dbReference>